<evidence type="ECO:0000256" key="7">
    <source>
        <dbReference type="SAM" id="SignalP"/>
    </source>
</evidence>
<feature type="chain" id="PRO_5004374536" evidence="7">
    <location>
        <begin position="30"/>
        <end position="809"/>
    </location>
</feature>
<evidence type="ECO:0000256" key="6">
    <source>
        <dbReference type="SAM" id="Phobius"/>
    </source>
</evidence>
<evidence type="ECO:0000259" key="8">
    <source>
        <dbReference type="Pfam" id="PF00746"/>
    </source>
</evidence>
<keyword evidence="6" id="KW-1133">Transmembrane helix</keyword>
<feature type="transmembrane region" description="Helical" evidence="6">
    <location>
        <begin position="771"/>
        <end position="790"/>
    </location>
</feature>
<dbReference type="Pfam" id="PF00746">
    <property type="entry name" value="Gram_pos_anchor"/>
    <property type="match status" value="1"/>
</dbReference>
<proteinExistence type="predicted"/>
<evidence type="ECO:0000256" key="1">
    <source>
        <dbReference type="ARBA" id="ARBA00022512"/>
    </source>
</evidence>
<keyword evidence="1" id="KW-0134">Cell wall</keyword>
<dbReference type="PATRIC" id="fig|86416.3.peg.1777"/>
<protein>
    <submittedName>
        <fullName evidence="9">Putative cell wall binding protein</fullName>
    </submittedName>
</protein>
<evidence type="ECO:0000256" key="2">
    <source>
        <dbReference type="ARBA" id="ARBA00022525"/>
    </source>
</evidence>
<feature type="domain" description="Gram-positive cocci surface proteins LPxTG" evidence="8">
    <location>
        <begin position="759"/>
        <end position="793"/>
    </location>
</feature>
<gene>
    <name evidence="9" type="ORF">Clopa_1801</name>
</gene>
<dbReference type="NCBIfam" id="TIGR01167">
    <property type="entry name" value="LPXTG_anchor"/>
    <property type="match status" value="1"/>
</dbReference>
<keyword evidence="10" id="KW-1185">Reference proteome</keyword>
<dbReference type="RefSeq" id="WP_015615027.1">
    <property type="nucleotide sequence ID" value="NC_021182.1"/>
</dbReference>
<feature type="region of interest" description="Disordered" evidence="5">
    <location>
        <begin position="710"/>
        <end position="748"/>
    </location>
</feature>
<dbReference type="Proteomes" id="UP000013523">
    <property type="component" value="Chromosome"/>
</dbReference>
<feature type="signal peptide" evidence="7">
    <location>
        <begin position="1"/>
        <end position="29"/>
    </location>
</feature>
<keyword evidence="4" id="KW-0572">Peptidoglycan-anchor</keyword>
<evidence type="ECO:0000313" key="10">
    <source>
        <dbReference type="Proteomes" id="UP000013523"/>
    </source>
</evidence>
<evidence type="ECO:0000313" key="9">
    <source>
        <dbReference type="EMBL" id="AGK96709.1"/>
    </source>
</evidence>
<dbReference type="SUPFAM" id="SSF63829">
    <property type="entry name" value="Calcium-dependent phosphotriesterase"/>
    <property type="match status" value="1"/>
</dbReference>
<organism evidence="9 10">
    <name type="scientific">Clostridium pasteurianum BC1</name>
    <dbReference type="NCBI Taxonomy" id="86416"/>
    <lineage>
        <taxon>Bacteria</taxon>
        <taxon>Bacillati</taxon>
        <taxon>Bacillota</taxon>
        <taxon>Clostridia</taxon>
        <taxon>Eubacteriales</taxon>
        <taxon>Clostridiaceae</taxon>
        <taxon>Clostridium</taxon>
    </lineage>
</organism>
<dbReference type="EMBL" id="CP003261">
    <property type="protein sequence ID" value="AGK96709.1"/>
    <property type="molecule type" value="Genomic_DNA"/>
</dbReference>
<evidence type="ECO:0000256" key="5">
    <source>
        <dbReference type="SAM" id="MobiDB-lite"/>
    </source>
</evidence>
<sequence>MKKNLTLFKIFSIVTAISLLLSTSSNVFAESVKTNVVPVLSGFSSRVFAQGTSSGTKQPDDITTMGGNIFIGLQNGVGSDGAASSSGQTQSTIQEYDQAGNSIASWNITGKCDGLTADTANNRLIATVNEDGNSSMYIITPSAAGAQQVQHITYKAAAGQTLPAGGTDSIAIQNGNIYISASAPQADSKGNFTTAALFQAVINPDNTATLTPVLMDNATANDATPGAAAGSKVTLNMSDPDSNNIVPAESPKYAGQVVLDDQGDSKLIFTDKIGTPNQINTSLPIGNQINDIVWATSTQGTLYVTDTADNKIYAITGNFTKGTAFVAAPNDSGVGGFVGTIDLTSGIITPFAAGMKSPHGLLFVPSNSSVQAPPLTGAIPTVGSLTSKVFAQGTSSGTKQPDDITTMGGNIFIGLQNGVGSDGAAASSGQTQSTIQEYDQAGNSIASWNITGKCDGLTADTANNRLIATVNEDGNSSMYIITPSAAGAQQVQHIIYKAVAGQTLPAGGTDSIAIQNGNIYISASNPQADSKGNFTTAALFQAVINPDNTATLTPVLMDNATANDATPGATAGAKVTLNMSDPDSNKIVPAESSKYAGQVVLDDQGDSKLIFIDKIGTPNQVNTCLPIGDQIDDMAWATSTQGTLYVTDTADNKVYAITGNFTKGTAFVAAPNDSGVGGFVGTIDLTSGIITPVAFGMKSPHGLLFVPQTQQAPTNTTSQTQQAPTNTATQTQQSPTNTTTQTQQAPTAATQTVAKSALKGTLPQTGSTLDTTVFVIAGVILIAVGLLIIFKKKIVDGLWTIFKKKTVIE</sequence>
<keyword evidence="6" id="KW-0812">Transmembrane</keyword>
<dbReference type="OrthoDB" id="3078195at2"/>
<keyword evidence="3 7" id="KW-0732">Signal</keyword>
<dbReference type="eggNOG" id="ENOG5032UZH">
    <property type="taxonomic scope" value="Bacteria"/>
</dbReference>
<dbReference type="AlphaFoldDB" id="R4K860"/>
<evidence type="ECO:0000256" key="3">
    <source>
        <dbReference type="ARBA" id="ARBA00022729"/>
    </source>
</evidence>
<keyword evidence="2" id="KW-0964">Secreted</keyword>
<dbReference type="InterPro" id="IPR019931">
    <property type="entry name" value="LPXTG_anchor"/>
</dbReference>
<accession>R4K860</accession>
<dbReference type="STRING" id="86416.Clopa_1801"/>
<name>R4K860_CLOPA</name>
<reference evidence="9 10" key="1">
    <citation type="submission" date="2012-01" db="EMBL/GenBank/DDBJ databases">
        <title>Complete sequence of chromosome of Clostridium pasteurianum BC1.</title>
        <authorList>
            <consortium name="US DOE Joint Genome Institute"/>
            <person name="Lucas S."/>
            <person name="Han J."/>
            <person name="Lapidus A."/>
            <person name="Cheng J.-F."/>
            <person name="Goodwin L."/>
            <person name="Pitluck S."/>
            <person name="Peters L."/>
            <person name="Mikhailova N."/>
            <person name="Teshima H."/>
            <person name="Detter J.C."/>
            <person name="Han C."/>
            <person name="Tapia R."/>
            <person name="Land M."/>
            <person name="Hauser L."/>
            <person name="Kyrpides N."/>
            <person name="Ivanova N."/>
            <person name="Pagani I."/>
            <person name="Dunn J."/>
            <person name="Taghavi S."/>
            <person name="Francis A."/>
            <person name="van der Lelie D."/>
            <person name="Woyke T."/>
        </authorList>
    </citation>
    <scope>NUCLEOTIDE SEQUENCE [LARGE SCALE GENOMIC DNA]</scope>
    <source>
        <strain evidence="9 10">BC1</strain>
    </source>
</reference>
<dbReference type="KEGG" id="cpas:Clopa_1801"/>
<keyword evidence="6" id="KW-0472">Membrane</keyword>
<dbReference type="HOGENOM" id="CLU_348427_0_0_9"/>
<evidence type="ECO:0000256" key="4">
    <source>
        <dbReference type="ARBA" id="ARBA00023088"/>
    </source>
</evidence>